<dbReference type="Gene3D" id="1.10.10.10">
    <property type="entry name" value="Winged helix-like DNA-binding domain superfamily/Winged helix DNA-binding domain"/>
    <property type="match status" value="1"/>
</dbReference>
<dbReference type="PANTHER" id="PTHR35149">
    <property type="entry name" value="SLL5132 PROTEIN"/>
    <property type="match status" value="1"/>
</dbReference>
<keyword evidence="1" id="KW-0227">DNA damage</keyword>
<dbReference type="RefSeq" id="WP_222928703.1">
    <property type="nucleotide sequence ID" value="NZ_CP033325.1"/>
</dbReference>
<dbReference type="Proteomes" id="UP001595955">
    <property type="component" value="Unassembled WGS sequence"/>
</dbReference>
<sequence length="856" mass="96478">MTAPTRGHRVVHAAETSLRELLEGAKQYQVPLYQRTYSWKSENFERLWADLVRLAEDREAHGQAITHFLGSMVLAPTPDVGPVGVSRYLVVDGQQRLTTLTLLLAALRDHRAETEGPEHRDRLNEQYLVNKWRPDSERLKLMPTQADRRSYRACVEATPVAGKADGVREAYRYFRGRLTDHDDPDDALDIERLEEAVLSGLTLVSVTTGREDNVHRIFESLNNTGVRLTQGDLLRNYLFMRLPTHGPRVYETQWLPLQERLDNDQLELLFWLDAVQTNESVTQRDTYQAQVARMDRLADETDVEREVERFHRLSALLERILNPERESDPAVRERLGRLNAWGTTTVYPLLLHLLERREHGAASSEEIASAMLYAESYLVRRLLTGRATAGLNRTLLRAVPEIRDRTPADAALRHYLSTGRKFFASDDQVRAGARDVSFYYSGRASQRKLLLTWIEQTFDNKEPVDPSLCTVEHVMPQTMTPAWQSMLREHMEPGENLVDVYDGLVHTLGNLTLTGYNSALGNKPFKAKRKAYGESGFRMNQWIARHEVWGRPQILERAANLAERIILQWPAPEASMSDEPVRESWGLMDRALAVLPEGTWTTYSDVARLIGSHQVPVGQRLAHHPVPNGYRVLRLDGSLSPGFSWPPGHERSESQRQLLEREGVVFSSDGRADSSQHVSADELAELAGIDLPGEELSGVGDGAVNGRRQSFLDQLAVNADENAVRGVISVMDSWVSMGGALAFGAAGETTCFLVLGEGRDAIWPAAVYPSGKFEVVFQYLKSRPPFDDADRRDMLRRKFNEVGGVQLPESKLGMRPGFELDLLAHDHARLAVENALRWFVSEVMEFRLSTSASGAP</sequence>
<evidence type="ECO:0000259" key="3">
    <source>
        <dbReference type="Pfam" id="PF03235"/>
    </source>
</evidence>
<organism evidence="5 6">
    <name type="scientific">Georgenia faecalis</name>
    <dbReference type="NCBI Taxonomy" id="2483799"/>
    <lineage>
        <taxon>Bacteria</taxon>
        <taxon>Bacillati</taxon>
        <taxon>Actinomycetota</taxon>
        <taxon>Actinomycetes</taxon>
        <taxon>Micrococcales</taxon>
        <taxon>Bogoriellaceae</taxon>
        <taxon>Georgenia</taxon>
    </lineage>
</organism>
<feature type="domain" description="GmrSD restriction endonucleases N-terminal" evidence="3">
    <location>
        <begin position="19"/>
        <end position="239"/>
    </location>
</feature>
<reference evidence="6" key="1">
    <citation type="journal article" date="2019" name="Int. J. Syst. Evol. Microbiol.">
        <title>The Global Catalogue of Microorganisms (GCM) 10K type strain sequencing project: providing services to taxonomists for standard genome sequencing and annotation.</title>
        <authorList>
            <consortium name="The Broad Institute Genomics Platform"/>
            <consortium name="The Broad Institute Genome Sequencing Center for Infectious Disease"/>
            <person name="Wu L."/>
            <person name="Ma J."/>
        </authorList>
    </citation>
    <scope>NUCLEOTIDE SEQUENCE [LARGE SCALE GENOMIC DNA]</scope>
    <source>
        <strain evidence="6">JCM 3369</strain>
    </source>
</reference>
<accession>A0ABV9DBV3</accession>
<dbReference type="InterPro" id="IPR011089">
    <property type="entry name" value="GmrSD_C"/>
</dbReference>
<keyword evidence="6" id="KW-1185">Reference proteome</keyword>
<dbReference type="Pfam" id="PF03235">
    <property type="entry name" value="GmrSD_N"/>
    <property type="match status" value="1"/>
</dbReference>
<dbReference type="PANTHER" id="PTHR35149:SF2">
    <property type="entry name" value="DUF262 DOMAIN-CONTAINING PROTEIN"/>
    <property type="match status" value="1"/>
</dbReference>
<protein>
    <submittedName>
        <fullName evidence="5">DUF262 domain-containing protein</fullName>
    </submittedName>
</protein>
<dbReference type="Pfam" id="PF07510">
    <property type="entry name" value="GmrSD_C"/>
    <property type="match status" value="1"/>
</dbReference>
<dbReference type="InterPro" id="IPR036388">
    <property type="entry name" value="WH-like_DNA-bd_sf"/>
</dbReference>
<dbReference type="EMBL" id="JBHSGF010000007">
    <property type="protein sequence ID" value="MFC4555753.1"/>
    <property type="molecule type" value="Genomic_DNA"/>
</dbReference>
<evidence type="ECO:0000259" key="4">
    <source>
        <dbReference type="Pfam" id="PF07510"/>
    </source>
</evidence>
<gene>
    <name evidence="5" type="ORF">ACFO3F_10895</name>
</gene>
<name>A0ABV9DBV3_9MICO</name>
<comment type="caution">
    <text evidence="5">The sequence shown here is derived from an EMBL/GenBank/DDBJ whole genome shotgun (WGS) entry which is preliminary data.</text>
</comment>
<evidence type="ECO:0000313" key="6">
    <source>
        <dbReference type="Proteomes" id="UP001595955"/>
    </source>
</evidence>
<proteinExistence type="predicted"/>
<dbReference type="InterPro" id="IPR036217">
    <property type="entry name" value="MethylDNA_cys_MeTrfase_DNAb"/>
</dbReference>
<feature type="domain" description="Methylated-DNA-[protein]-cysteine S-methyltransferase DNA binding" evidence="2">
    <location>
        <begin position="591"/>
        <end position="664"/>
    </location>
</feature>
<feature type="domain" description="GmrSD restriction endonucleases C-terminal" evidence="4">
    <location>
        <begin position="424"/>
        <end position="563"/>
    </location>
</feature>
<dbReference type="Pfam" id="PF01035">
    <property type="entry name" value="DNA_binding_1"/>
    <property type="match status" value="1"/>
</dbReference>
<dbReference type="InterPro" id="IPR014048">
    <property type="entry name" value="MethylDNA_cys_MeTrfase_DNA-bd"/>
</dbReference>
<evidence type="ECO:0000313" key="5">
    <source>
        <dbReference type="EMBL" id="MFC4555753.1"/>
    </source>
</evidence>
<evidence type="ECO:0000259" key="2">
    <source>
        <dbReference type="Pfam" id="PF01035"/>
    </source>
</evidence>
<dbReference type="SUPFAM" id="SSF46767">
    <property type="entry name" value="Methylated DNA-protein cysteine methyltransferase, C-terminal domain"/>
    <property type="match status" value="1"/>
</dbReference>
<dbReference type="InterPro" id="IPR004919">
    <property type="entry name" value="GmrSD_N"/>
</dbReference>
<evidence type="ECO:0000256" key="1">
    <source>
        <dbReference type="ARBA" id="ARBA00022763"/>
    </source>
</evidence>